<dbReference type="EMBL" id="NRDI02000028">
    <property type="protein sequence ID" value="KAI1508122.1"/>
    <property type="molecule type" value="Genomic_DNA"/>
</dbReference>
<feature type="region of interest" description="Disordered" evidence="1">
    <location>
        <begin position="359"/>
        <end position="389"/>
    </location>
</feature>
<protein>
    <submittedName>
        <fullName evidence="2">Retrotran-gag-2 domain containing protein</fullName>
    </submittedName>
</protein>
<evidence type="ECO:0000256" key="1">
    <source>
        <dbReference type="SAM" id="MobiDB-lite"/>
    </source>
</evidence>
<dbReference type="AlphaFoldDB" id="A0A922SVB3"/>
<dbReference type="Pfam" id="PF14223">
    <property type="entry name" value="Retrotran_gag_2"/>
    <property type="match status" value="1"/>
</dbReference>
<name>A0A922SVB3_9PLEO</name>
<organism evidence="2 3">
    <name type="scientific">Pyrenophora tritici-repentis</name>
    <dbReference type="NCBI Taxonomy" id="45151"/>
    <lineage>
        <taxon>Eukaryota</taxon>
        <taxon>Fungi</taxon>
        <taxon>Dikarya</taxon>
        <taxon>Ascomycota</taxon>
        <taxon>Pezizomycotina</taxon>
        <taxon>Dothideomycetes</taxon>
        <taxon>Pleosporomycetidae</taxon>
        <taxon>Pleosporales</taxon>
        <taxon>Pleosporineae</taxon>
        <taxon>Pleosporaceae</taxon>
        <taxon>Pyrenophora</taxon>
    </lineage>
</organism>
<feature type="region of interest" description="Disordered" evidence="1">
    <location>
        <begin position="234"/>
        <end position="257"/>
    </location>
</feature>
<feature type="compositionally biased region" description="Polar residues" evidence="1">
    <location>
        <begin position="248"/>
        <end position="257"/>
    </location>
</feature>
<dbReference type="Proteomes" id="UP000249757">
    <property type="component" value="Unassembled WGS sequence"/>
</dbReference>
<keyword evidence="3" id="KW-1185">Reference proteome</keyword>
<feature type="region of interest" description="Disordered" evidence="1">
    <location>
        <begin position="288"/>
        <end position="342"/>
    </location>
</feature>
<proteinExistence type="predicted"/>
<accession>A0A922SVB3</accession>
<gene>
    <name evidence="2" type="ORF">Ptr86124_012843</name>
</gene>
<feature type="compositionally biased region" description="Basic residues" evidence="1">
    <location>
        <begin position="303"/>
        <end position="313"/>
    </location>
</feature>
<evidence type="ECO:0000313" key="3">
    <source>
        <dbReference type="Proteomes" id="UP000249757"/>
    </source>
</evidence>
<sequence>MAVEKEEWKIPQLTAENHDTWFRRNKVKLKGKKVFYVCEKNLVQHCQIAIAGELTEAMEELEIAEADKHTKIRVNIEKRDKYLEDEATAIDLLFRSLTEDDQALIDEYDTAFQFWAYLQKKYTQTDATTANIYMTRIQTFTFNPGNTIVGSWEKLKEYRRKLVAADADTNGAYKDSALLLVLIRSLPKEFKTTIDTLNAQLNLTVEQKLKFLEEKEVRDQQDADEKALPAFRKTEKYVPPYKRRNHKSSPLSSDSESGTKFMVQCFLCDGAHGVRDCPRRERARKLLKEYDAKKSSKPPIKTLKQRNSHKKTGKAYGAEEVNSESDELSETSDSEPEEIETCRLSKDIVVKRHRGRPRRLTTIPPTAPSDERVPNLVNEEGPEEPCTQSVREKEIPRYFTRQAKRKRSNEEIVEDERFSKIVKAMLAQMSLEELRREWNHYTRLITGSATSTTLSGLAALPTAGISLIGVIIGSTGIYNAQKKRAIIDYYLARYEEQHKTRKRDVIGSMAFSGTLGVATLGIGSMGAEAALTEGICHGIFAQTAETEVKVVTHVIADGVGLAIEHKYHNDLKAKAEKNA</sequence>
<reference evidence="3" key="1">
    <citation type="journal article" date="2022" name="Microb. Genom.">
        <title>A global pangenome for the wheat fungal pathogen Pyrenophora tritici-repentis and prediction of effector protein structural homology.</title>
        <authorList>
            <person name="Moolhuijzen P.M."/>
            <person name="See P.T."/>
            <person name="Shi G."/>
            <person name="Powell H.R."/>
            <person name="Cockram J."/>
            <person name="Jorgensen L.N."/>
            <person name="Benslimane H."/>
            <person name="Strelkov S.E."/>
            <person name="Turner J."/>
            <person name="Liu Z."/>
            <person name="Moffat C.S."/>
        </authorList>
    </citation>
    <scope>NUCLEOTIDE SEQUENCE [LARGE SCALE GENOMIC DNA]</scope>
</reference>
<evidence type="ECO:0000313" key="2">
    <source>
        <dbReference type="EMBL" id="KAI1508122.1"/>
    </source>
</evidence>
<feature type="compositionally biased region" description="Acidic residues" evidence="1">
    <location>
        <begin position="321"/>
        <end position="339"/>
    </location>
</feature>
<comment type="caution">
    <text evidence="2">The sequence shown here is derived from an EMBL/GenBank/DDBJ whole genome shotgun (WGS) entry which is preliminary data.</text>
</comment>